<dbReference type="GO" id="GO:0005634">
    <property type="term" value="C:nucleus"/>
    <property type="evidence" value="ECO:0007669"/>
    <property type="project" value="UniProtKB-SubCell"/>
</dbReference>
<keyword evidence="3 8" id="KW-0540">Nuclease</keyword>
<keyword evidence="7 8" id="KW-0464">Manganese</keyword>
<dbReference type="InterPro" id="IPR049126">
    <property type="entry name" value="FAN1-like_TPR"/>
</dbReference>
<dbReference type="EMBL" id="JANBUW010000003">
    <property type="protein sequence ID" value="KAJ2852432.1"/>
    <property type="molecule type" value="Genomic_DNA"/>
</dbReference>
<name>A0A9W8IHP0_9FUNG</name>
<organism evidence="11 12">
    <name type="scientific">Coemansia brasiliensis</name>
    <dbReference type="NCBI Taxonomy" id="2650707"/>
    <lineage>
        <taxon>Eukaryota</taxon>
        <taxon>Fungi</taxon>
        <taxon>Fungi incertae sedis</taxon>
        <taxon>Zoopagomycota</taxon>
        <taxon>Kickxellomycotina</taxon>
        <taxon>Kickxellomycetes</taxon>
        <taxon>Kickxellales</taxon>
        <taxon>Kickxellaceae</taxon>
        <taxon>Coemansia</taxon>
    </lineage>
</organism>
<accession>A0A9W8IHP0</accession>
<gene>
    <name evidence="11" type="ORF">IWW36_000319</name>
</gene>
<evidence type="ECO:0000256" key="3">
    <source>
        <dbReference type="ARBA" id="ARBA00022722"/>
    </source>
</evidence>
<comment type="cofactor">
    <cofactor evidence="8">
        <name>Mg(2+)</name>
        <dbReference type="ChEBI" id="CHEBI:18420"/>
    </cofactor>
    <cofactor evidence="8">
        <name>Mn(2+)</name>
        <dbReference type="ChEBI" id="CHEBI:29035"/>
    </cofactor>
</comment>
<comment type="catalytic activity">
    <reaction evidence="1 8">
        <text>Hydrolytically removes 5'-nucleotides successively from the 3'-hydroxy termini of 3'-hydroxy-terminated oligonucleotides.</text>
        <dbReference type="EC" id="3.1.4.1"/>
    </reaction>
</comment>
<evidence type="ECO:0000256" key="5">
    <source>
        <dbReference type="ARBA" id="ARBA00022801"/>
    </source>
</evidence>
<evidence type="ECO:0000256" key="4">
    <source>
        <dbReference type="ARBA" id="ARBA00022723"/>
    </source>
</evidence>
<dbReference type="InterPro" id="IPR049132">
    <property type="entry name" value="FAN1-like_euk"/>
</dbReference>
<evidence type="ECO:0000259" key="10">
    <source>
        <dbReference type="SMART" id="SM00990"/>
    </source>
</evidence>
<dbReference type="GO" id="GO:0046872">
    <property type="term" value="F:metal ion binding"/>
    <property type="evidence" value="ECO:0007669"/>
    <property type="project" value="UniProtKB-KW"/>
</dbReference>
<keyword evidence="8" id="KW-0539">Nucleus</keyword>
<dbReference type="GO" id="GO:0070336">
    <property type="term" value="F:flap-structured DNA binding"/>
    <property type="evidence" value="ECO:0007669"/>
    <property type="project" value="TreeGrafter"/>
</dbReference>
<proteinExistence type="inferred from homology"/>
<dbReference type="InterPro" id="IPR049125">
    <property type="entry name" value="FAN1-like_WH"/>
</dbReference>
<dbReference type="Pfam" id="PF08774">
    <property type="entry name" value="VRR_NUC"/>
    <property type="match status" value="1"/>
</dbReference>
<dbReference type="InterPro" id="IPR014883">
    <property type="entry name" value="VRR_NUC"/>
</dbReference>
<dbReference type="Pfam" id="PF21170">
    <property type="entry name" value="FAN1_TPR"/>
    <property type="match status" value="1"/>
</dbReference>
<dbReference type="Gene3D" id="3.40.1350.10">
    <property type="match status" value="1"/>
</dbReference>
<dbReference type="SMART" id="SM00990">
    <property type="entry name" value="VRR_NUC"/>
    <property type="match status" value="1"/>
</dbReference>
<dbReference type="AlphaFoldDB" id="A0A9W8IHP0"/>
<keyword evidence="4 8" id="KW-0479">Metal-binding</keyword>
<evidence type="ECO:0000313" key="12">
    <source>
        <dbReference type="Proteomes" id="UP001139887"/>
    </source>
</evidence>
<dbReference type="GO" id="GO:0036297">
    <property type="term" value="P:interstrand cross-link repair"/>
    <property type="evidence" value="ECO:0007669"/>
    <property type="project" value="InterPro"/>
</dbReference>
<evidence type="ECO:0000256" key="7">
    <source>
        <dbReference type="ARBA" id="ARBA00023211"/>
    </source>
</evidence>
<evidence type="ECO:0000256" key="2">
    <source>
        <dbReference type="ARBA" id="ARBA00005533"/>
    </source>
</evidence>
<evidence type="ECO:0000256" key="6">
    <source>
        <dbReference type="ARBA" id="ARBA00022842"/>
    </source>
</evidence>
<keyword evidence="8" id="KW-0234">DNA repair</keyword>
<feature type="compositionally biased region" description="Polar residues" evidence="9">
    <location>
        <begin position="7"/>
        <end position="18"/>
    </location>
</feature>
<evidence type="ECO:0000256" key="8">
    <source>
        <dbReference type="RuleBase" id="RU365033"/>
    </source>
</evidence>
<dbReference type="InterPro" id="IPR000540">
    <property type="entry name" value="Flag_MotA_CS"/>
</dbReference>
<keyword evidence="5 8" id="KW-0378">Hydrolase</keyword>
<evidence type="ECO:0000256" key="9">
    <source>
        <dbReference type="SAM" id="MobiDB-lite"/>
    </source>
</evidence>
<dbReference type="Proteomes" id="UP001139887">
    <property type="component" value="Unassembled WGS sequence"/>
</dbReference>
<comment type="similarity">
    <text evidence="2 8">Belongs to the FAN1 family.</text>
</comment>
<dbReference type="CDD" id="cd22326">
    <property type="entry name" value="FAN1-like"/>
    <property type="match status" value="1"/>
</dbReference>
<comment type="subcellular location">
    <subcellularLocation>
        <location evidence="8">Nucleus</location>
    </subcellularLocation>
</comment>
<comment type="caution">
    <text evidence="11">The sequence shown here is derived from an EMBL/GenBank/DDBJ whole genome shotgun (WGS) entry which is preliminary data.</text>
</comment>
<dbReference type="GO" id="GO:0017108">
    <property type="term" value="F:5'-flap endonuclease activity"/>
    <property type="evidence" value="ECO:0007669"/>
    <property type="project" value="TreeGrafter"/>
</dbReference>
<evidence type="ECO:0000256" key="1">
    <source>
        <dbReference type="ARBA" id="ARBA00000983"/>
    </source>
</evidence>
<keyword evidence="12" id="KW-1185">Reference proteome</keyword>
<keyword evidence="6 8" id="KW-0460">Magnesium</keyword>
<dbReference type="GO" id="GO:0004528">
    <property type="term" value="F:phosphodiesterase I activity"/>
    <property type="evidence" value="ECO:0007669"/>
    <property type="project" value="UniProtKB-EC"/>
</dbReference>
<feature type="region of interest" description="Disordered" evidence="9">
    <location>
        <begin position="1"/>
        <end position="39"/>
    </location>
</feature>
<dbReference type="InterPro" id="IPR033315">
    <property type="entry name" value="Fan1-like"/>
</dbReference>
<comment type="function">
    <text evidence="8">Nuclease required for the repair of DNA interstrand cross-links (ICL). Acts as a 5'-3' exonuclease that anchors at a cut end of DNA and cleaves DNA successively at every third nucleotide, allowing to excise an ICL from one strand through flanking incisions.</text>
</comment>
<keyword evidence="8" id="KW-0227">DNA damage</keyword>
<dbReference type="OrthoDB" id="76364at2759"/>
<evidence type="ECO:0000313" key="11">
    <source>
        <dbReference type="EMBL" id="KAJ2852432.1"/>
    </source>
</evidence>
<dbReference type="InterPro" id="IPR011856">
    <property type="entry name" value="tRNA_endonuc-like_dom_sf"/>
</dbReference>
<dbReference type="GO" id="GO:0008409">
    <property type="term" value="F:5'-3' exonuclease activity"/>
    <property type="evidence" value="ECO:0007669"/>
    <property type="project" value="TreeGrafter"/>
</dbReference>
<dbReference type="EC" id="3.1.4.1" evidence="8"/>
<reference evidence="11" key="1">
    <citation type="submission" date="2022-07" db="EMBL/GenBank/DDBJ databases">
        <title>Phylogenomic reconstructions and comparative analyses of Kickxellomycotina fungi.</title>
        <authorList>
            <person name="Reynolds N.K."/>
            <person name="Stajich J.E."/>
            <person name="Barry K."/>
            <person name="Grigoriev I.V."/>
            <person name="Crous P."/>
            <person name="Smith M.E."/>
        </authorList>
    </citation>
    <scope>NUCLEOTIDE SEQUENCE</scope>
    <source>
        <strain evidence="11">NRRL 1566</strain>
    </source>
</reference>
<dbReference type="Pfam" id="PF21315">
    <property type="entry name" value="FAN1_HTH"/>
    <property type="match status" value="1"/>
</dbReference>
<dbReference type="PROSITE" id="PS01307">
    <property type="entry name" value="MOTA"/>
    <property type="match status" value="1"/>
</dbReference>
<dbReference type="PANTHER" id="PTHR15749">
    <property type="entry name" value="FANCONI-ASSOCIATED NUCLEASE 1"/>
    <property type="match status" value="1"/>
</dbReference>
<dbReference type="PANTHER" id="PTHR15749:SF4">
    <property type="entry name" value="FANCONI-ASSOCIATED NUCLEASE 1"/>
    <property type="match status" value="1"/>
</dbReference>
<feature type="domain" description="VRR-NUC" evidence="10">
    <location>
        <begin position="668"/>
        <end position="781"/>
    </location>
</feature>
<protein>
    <recommendedName>
        <fullName evidence="8">Fanconi-associated nuclease</fullName>
        <ecNumber evidence="8">3.1.4.1</ecNumber>
    </recommendedName>
</protein>
<sequence>MVEEVQPATSPTDTFSSSGKKRARQEQAKQIDFFSQPIQSATTRDIADIYELPQSRSQPEPVQATAATGSAMKRLPVISTEITEIKAAGAANKKVAVVCDSTAVSSPKRYKISSRNRVDQAQSSERQSYLEIFDRILQTVMQNEMHLFSKVEQQTLEAFSKLDHHSRHLYTRIFMRKQAWLRVSGLNYGEQVIMEHSCRLLSAQTSGSEPFLITGEALDSCEDAISLLLLPELKTMARAKGIKQATSKTKEALCAAIIKTTKQRTVTSFFRKSKSDSAQQRQTELIQQVLKITGPLVRLHPGTADLFERVHMVFFRSATHLGDNNTMRSAVLANIGQIRFPRYEVARSSDLFASRDDVVRYKALVEVGYKMEVLLTSLVKETEQHRQGWELYLEHRQEWHTLLKYLKQQPAANNCGIEQMSLDYWRRHFTPGWALVRIVERAARFAANLKQFADERDVLESLLSQDSYRLSKRGDWYERLVLLYTTYLKPKQVKGKGAAQDQQQQHLYQARDMCIRALNDVHVNRVSLHAISRQLHIIEDKLGLPVDQQVSHSRLCVEWQPVQERVFYGMRIRNGMRRGPSVWDGHDGVPCSVEQLALWRYRELGYTGVHSENAMVTTLFGLLFWDIIFYPLPGVLDTEYQSQPLDMGSESFYFSRRTMIEQRLAEINDTDCYGQIISKVYAREHGSECVGISWDLSCEQLLTVAKHMGGKRLAAICRVLATEYRLKRSGFPDLCLWNESTGSVLFAEVKGPKDKLSETQRDWLDILTSQNIDVEVCHIREGDARDYEDH</sequence>